<dbReference type="NCBIfam" id="NF038403">
    <property type="entry name" value="perm_prefix_1"/>
    <property type="match status" value="1"/>
</dbReference>
<dbReference type="RefSeq" id="WP_067026040.1">
    <property type="nucleotide sequence ID" value="NZ_CP038256.1"/>
</dbReference>
<keyword evidence="2" id="KW-1185">Reference proteome</keyword>
<dbReference type="AlphaFoldDB" id="A0A1B9NCW1"/>
<dbReference type="STRING" id="904291.A7J15_05925"/>
<protein>
    <submittedName>
        <fullName evidence="1">Uncharacterized protein</fullName>
    </submittedName>
</protein>
<dbReference type="InterPro" id="IPR047928">
    <property type="entry name" value="Perm_prefix_1"/>
</dbReference>
<sequence>MRAEVEAQVAQWRGYLQRHQAIAAADLDELEDHLRAQIDDLAAAGLADDEAFLVAIKRMGGSDAISREFAREHTERMWKQLTVTEDEPAARRWEPAVAIGLGAGAGISVVVLILLFSWGGPFGSIAANNALFRTLPTVVFAFLAAYFAWKRHAAARTVLALGAVFALLLAAQVLMPFPESLGTTEVLTVIHLPVAAWGLVGLAYAGGRWRDHAARMDLVRFTGEFAVYYVLLALGGGVLIGLTGAVLSLAGTDPSVAVGWILRICIPGAVLVAAWLVEAKQNVIENIVPVLTRVFTPLSTLALLWMLVVLATAGSLALVDRDLLILMDGVLILVLALTLYTISARDALAPPASFDALQLGMLAVAIAVDLLALAAMVTRIAEWGLSANKTAAVGLNVLLLVHLAWQAWLTLRFLRRRGGFAALERWQTSFLPVYAIWAAVVALAFPFLFGFA</sequence>
<dbReference type="OrthoDB" id="637094at2"/>
<name>A0A1B9NCW1_9MICO</name>
<evidence type="ECO:0000313" key="2">
    <source>
        <dbReference type="Proteomes" id="UP000093355"/>
    </source>
</evidence>
<organism evidence="1 2">
    <name type="scientific">Microbacterium sediminis</name>
    <dbReference type="NCBI Taxonomy" id="904291"/>
    <lineage>
        <taxon>Bacteria</taxon>
        <taxon>Bacillati</taxon>
        <taxon>Actinomycetota</taxon>
        <taxon>Actinomycetes</taxon>
        <taxon>Micrococcales</taxon>
        <taxon>Microbacteriaceae</taxon>
        <taxon>Microbacterium</taxon>
    </lineage>
</organism>
<dbReference type="Proteomes" id="UP000093355">
    <property type="component" value="Unassembled WGS sequence"/>
</dbReference>
<evidence type="ECO:0000313" key="1">
    <source>
        <dbReference type="EMBL" id="OCG74441.1"/>
    </source>
</evidence>
<comment type="caution">
    <text evidence="1">The sequence shown here is derived from an EMBL/GenBank/DDBJ whole genome shotgun (WGS) entry which is preliminary data.</text>
</comment>
<dbReference type="EMBL" id="LXMD01000022">
    <property type="protein sequence ID" value="OCG74441.1"/>
    <property type="molecule type" value="Genomic_DNA"/>
</dbReference>
<accession>A0A1B9NCW1</accession>
<reference evidence="1 2" key="1">
    <citation type="submission" date="2016-05" db="EMBL/GenBank/DDBJ databases">
        <authorList>
            <person name="Lavstsen T."/>
            <person name="Jespersen J.S."/>
        </authorList>
    </citation>
    <scope>NUCLEOTIDE SEQUENCE [LARGE SCALE GENOMIC DNA]</scope>
    <source>
        <strain evidence="1 2">YLB-01</strain>
    </source>
</reference>
<gene>
    <name evidence="1" type="ORF">A7J15_05925</name>
</gene>
<proteinExistence type="predicted"/>